<dbReference type="EMBL" id="CP098611">
    <property type="protein sequence ID" value="USR93244.1"/>
    <property type="molecule type" value="Genomic_DNA"/>
</dbReference>
<evidence type="ECO:0000313" key="2">
    <source>
        <dbReference type="Proteomes" id="UP001056708"/>
    </source>
</evidence>
<organism evidence="1 2">
    <name type="scientific">Phormidium yuhuli AB48</name>
    <dbReference type="NCBI Taxonomy" id="2940671"/>
    <lineage>
        <taxon>Bacteria</taxon>
        <taxon>Bacillati</taxon>
        <taxon>Cyanobacteriota</taxon>
        <taxon>Cyanophyceae</taxon>
        <taxon>Oscillatoriophycideae</taxon>
        <taxon>Oscillatoriales</taxon>
        <taxon>Oscillatoriaceae</taxon>
        <taxon>Phormidium</taxon>
        <taxon>Phormidium yuhuli</taxon>
    </lineage>
</organism>
<proteinExistence type="predicted"/>
<dbReference type="Proteomes" id="UP001056708">
    <property type="component" value="Chromosome"/>
</dbReference>
<gene>
    <name evidence="1" type="ORF">NEA10_14835</name>
</gene>
<sequence>MTLKPQKTHPQVHQHLELLHLYQVYLDRENPTLMLAIAASYPLKELLKLFIT</sequence>
<name>A0ABY5AVI2_9CYAN</name>
<dbReference type="RefSeq" id="WP_252665423.1">
    <property type="nucleotide sequence ID" value="NZ_CP098611.1"/>
</dbReference>
<reference evidence="1" key="1">
    <citation type="submission" date="2022-06" db="EMBL/GenBank/DDBJ databases">
        <title>Genome sequence of Phormidium yuhuli AB48 isolated from an industrial photobioreactor environment.</title>
        <authorList>
            <person name="Qiu Y."/>
            <person name="Noonan A.J.C."/>
            <person name="Dofher K."/>
            <person name="Koch M."/>
            <person name="Kieft B."/>
            <person name="Lin X."/>
            <person name="Ziels R.M."/>
            <person name="Hallam S.J."/>
        </authorList>
    </citation>
    <scope>NUCLEOTIDE SEQUENCE</scope>
    <source>
        <strain evidence="1">AB48</strain>
    </source>
</reference>
<accession>A0ABY5AVI2</accession>
<evidence type="ECO:0000313" key="1">
    <source>
        <dbReference type="EMBL" id="USR93244.1"/>
    </source>
</evidence>
<keyword evidence="2" id="KW-1185">Reference proteome</keyword>
<protein>
    <submittedName>
        <fullName evidence="1">Uncharacterized protein</fullName>
    </submittedName>
</protein>